<comment type="pathway">
    <text evidence="4 19">Cell wall biogenesis; peptidoglycan biosynthesis.</text>
</comment>
<keyword evidence="15 19" id="KW-0131">Cell cycle</keyword>
<evidence type="ECO:0000256" key="2">
    <source>
        <dbReference type="ARBA" id="ARBA00003921"/>
    </source>
</evidence>
<dbReference type="NCBIfam" id="TIGR00179">
    <property type="entry name" value="murB"/>
    <property type="match status" value="1"/>
</dbReference>
<evidence type="ECO:0000256" key="8">
    <source>
        <dbReference type="ARBA" id="ARBA00022618"/>
    </source>
</evidence>
<evidence type="ECO:0000256" key="18">
    <source>
        <dbReference type="ARBA" id="ARBA00048914"/>
    </source>
</evidence>
<keyword evidence="13 19" id="KW-0573">Peptidoglycan synthesis</keyword>
<dbReference type="Pfam" id="PF02873">
    <property type="entry name" value="MurB_C"/>
    <property type="match status" value="1"/>
</dbReference>
<dbReference type="InterPro" id="IPR036635">
    <property type="entry name" value="MurB_C_sf"/>
</dbReference>
<dbReference type="InterPro" id="IPR003170">
    <property type="entry name" value="MurB"/>
</dbReference>
<evidence type="ECO:0000256" key="12">
    <source>
        <dbReference type="ARBA" id="ARBA00022960"/>
    </source>
</evidence>
<keyword evidence="16 19" id="KW-0961">Cell wall biogenesis/degradation</keyword>
<gene>
    <name evidence="19 21" type="primary">murB</name>
    <name evidence="21" type="ORF">DPRO_2692</name>
</gene>
<dbReference type="InterPro" id="IPR011601">
    <property type="entry name" value="MurB_C"/>
</dbReference>
<dbReference type="GO" id="GO:0071949">
    <property type="term" value="F:FAD binding"/>
    <property type="evidence" value="ECO:0007669"/>
    <property type="project" value="InterPro"/>
</dbReference>
<dbReference type="InterPro" id="IPR006094">
    <property type="entry name" value="Oxid_FAD_bind_N"/>
</dbReference>
<dbReference type="InterPro" id="IPR016169">
    <property type="entry name" value="FAD-bd_PCMH_sub2"/>
</dbReference>
<comment type="subcellular location">
    <subcellularLocation>
        <location evidence="3 19">Cytoplasm</location>
    </subcellularLocation>
</comment>
<dbReference type="KEGG" id="pprf:DPRO_2692"/>
<dbReference type="RefSeq" id="WP_097012456.1">
    <property type="nucleotide sequence ID" value="NZ_LT907975.1"/>
</dbReference>
<sequence>MSLELISHPSLSERTSLGLGGTAEVEVVVRNEHDLDELSEFLTTRTLRPFVIGEGTNLLVSDTPLDMALIRIDASHGPKRVEKIDDKLIVGCSADQRLPGLLGWAQKAGLTGMEGLTGIPGSVGGGIAMNAGSYGTEIKDVLHRIRIWTPGAGLIWVDASDCEFGYRHFSCPVVPGKGLIWEAEFILSESTPRKVQAGMKDVYSKKRATQPVTARSAGCVFKNPPDKSAGLLLDQAGMKGVTLGGMGFSDIHANFLVNHGGGTAVEALELLDQARAAVLKRFDVTLETEVIVL</sequence>
<dbReference type="Gene3D" id="3.90.78.10">
    <property type="entry name" value="UDP-N-acetylenolpyruvoylglucosamine reductase, C-terminal domain"/>
    <property type="match status" value="1"/>
</dbReference>
<evidence type="ECO:0000256" key="16">
    <source>
        <dbReference type="ARBA" id="ARBA00023316"/>
    </source>
</evidence>
<dbReference type="UniPathway" id="UPA00219"/>
<feature type="active site" description="Proton donor" evidence="19">
    <location>
        <position position="219"/>
    </location>
</feature>
<feature type="active site" evidence="19">
    <location>
        <position position="167"/>
    </location>
</feature>
<dbReference type="PANTHER" id="PTHR21071">
    <property type="entry name" value="UDP-N-ACETYLENOLPYRUVOYLGLUCOSAMINE REDUCTASE"/>
    <property type="match status" value="1"/>
</dbReference>
<keyword evidence="8 19" id="KW-0132">Cell division</keyword>
<dbReference type="GO" id="GO:0009252">
    <property type="term" value="P:peptidoglycan biosynthetic process"/>
    <property type="evidence" value="ECO:0007669"/>
    <property type="project" value="UniProtKB-UniRule"/>
</dbReference>
<evidence type="ECO:0000256" key="4">
    <source>
        <dbReference type="ARBA" id="ARBA00004752"/>
    </source>
</evidence>
<evidence type="ECO:0000256" key="14">
    <source>
        <dbReference type="ARBA" id="ARBA00023002"/>
    </source>
</evidence>
<dbReference type="GO" id="GO:0008360">
    <property type="term" value="P:regulation of cell shape"/>
    <property type="evidence" value="ECO:0007669"/>
    <property type="project" value="UniProtKB-KW"/>
</dbReference>
<comment type="cofactor">
    <cofactor evidence="1 19">
        <name>FAD</name>
        <dbReference type="ChEBI" id="CHEBI:57692"/>
    </cofactor>
</comment>
<dbReference type="PANTHER" id="PTHR21071:SF4">
    <property type="entry name" value="UDP-N-ACETYLENOLPYRUVOYLGLUCOSAMINE REDUCTASE"/>
    <property type="match status" value="1"/>
</dbReference>
<evidence type="ECO:0000256" key="19">
    <source>
        <dbReference type="HAMAP-Rule" id="MF_00037"/>
    </source>
</evidence>
<dbReference type="AlphaFoldDB" id="A0A2C8FCH2"/>
<dbReference type="OrthoDB" id="9804753at2"/>
<dbReference type="Gene3D" id="3.30.43.10">
    <property type="entry name" value="Uridine Diphospho-n-acetylenolpyruvylglucosamine Reductase, domain 2"/>
    <property type="match status" value="1"/>
</dbReference>
<evidence type="ECO:0000256" key="11">
    <source>
        <dbReference type="ARBA" id="ARBA00022857"/>
    </source>
</evidence>
<evidence type="ECO:0000313" key="21">
    <source>
        <dbReference type="EMBL" id="SOB59601.1"/>
    </source>
</evidence>
<evidence type="ECO:0000256" key="5">
    <source>
        <dbReference type="ARBA" id="ARBA00012518"/>
    </source>
</evidence>
<dbReference type="EMBL" id="LT907975">
    <property type="protein sequence ID" value="SOB59601.1"/>
    <property type="molecule type" value="Genomic_DNA"/>
</dbReference>
<keyword evidence="11 19" id="KW-0521">NADP</keyword>
<keyword evidence="14 19" id="KW-0560">Oxidoreductase</keyword>
<proteinExistence type="inferred from homology"/>
<evidence type="ECO:0000256" key="13">
    <source>
        <dbReference type="ARBA" id="ARBA00022984"/>
    </source>
</evidence>
<dbReference type="PROSITE" id="PS51387">
    <property type="entry name" value="FAD_PCMH"/>
    <property type="match status" value="1"/>
</dbReference>
<evidence type="ECO:0000256" key="7">
    <source>
        <dbReference type="ARBA" id="ARBA00022490"/>
    </source>
</evidence>
<dbReference type="GO" id="GO:0005829">
    <property type="term" value="C:cytosol"/>
    <property type="evidence" value="ECO:0007669"/>
    <property type="project" value="TreeGrafter"/>
</dbReference>
<dbReference type="InterPro" id="IPR016167">
    <property type="entry name" value="FAD-bd_PCMH_sub1"/>
</dbReference>
<dbReference type="Proteomes" id="UP000219215">
    <property type="component" value="Chromosome DPRO"/>
</dbReference>
<evidence type="ECO:0000256" key="9">
    <source>
        <dbReference type="ARBA" id="ARBA00022630"/>
    </source>
</evidence>
<evidence type="ECO:0000259" key="20">
    <source>
        <dbReference type="PROSITE" id="PS51387"/>
    </source>
</evidence>
<dbReference type="GO" id="GO:0071555">
    <property type="term" value="P:cell wall organization"/>
    <property type="evidence" value="ECO:0007669"/>
    <property type="project" value="UniProtKB-KW"/>
</dbReference>
<name>A0A2C8FCH2_9BACT</name>
<keyword evidence="12 19" id="KW-0133">Cell shape</keyword>
<evidence type="ECO:0000256" key="6">
    <source>
        <dbReference type="ARBA" id="ARBA00015188"/>
    </source>
</evidence>
<evidence type="ECO:0000256" key="10">
    <source>
        <dbReference type="ARBA" id="ARBA00022827"/>
    </source>
</evidence>
<accession>A0A2C8FCH2</accession>
<organism evidence="21 22">
    <name type="scientific">Pseudodesulfovibrio profundus</name>
    <dbReference type="NCBI Taxonomy" id="57320"/>
    <lineage>
        <taxon>Bacteria</taxon>
        <taxon>Pseudomonadati</taxon>
        <taxon>Thermodesulfobacteriota</taxon>
        <taxon>Desulfovibrionia</taxon>
        <taxon>Desulfovibrionales</taxon>
        <taxon>Desulfovibrionaceae</taxon>
    </lineage>
</organism>
<feature type="active site" evidence="19">
    <location>
        <position position="289"/>
    </location>
</feature>
<dbReference type="SUPFAM" id="SSF56176">
    <property type="entry name" value="FAD-binding/transporter-associated domain-like"/>
    <property type="match status" value="1"/>
</dbReference>
<dbReference type="SUPFAM" id="SSF56194">
    <property type="entry name" value="Uridine diphospho-N-Acetylenolpyruvylglucosamine reductase, MurB, C-terminal domain"/>
    <property type="match status" value="1"/>
</dbReference>
<keyword evidence="10 19" id="KW-0274">FAD</keyword>
<evidence type="ECO:0000256" key="3">
    <source>
        <dbReference type="ARBA" id="ARBA00004496"/>
    </source>
</evidence>
<dbReference type="Gene3D" id="3.30.465.10">
    <property type="match status" value="1"/>
</dbReference>
<evidence type="ECO:0000256" key="1">
    <source>
        <dbReference type="ARBA" id="ARBA00001974"/>
    </source>
</evidence>
<reference evidence="22" key="1">
    <citation type="submission" date="2017-09" db="EMBL/GenBank/DDBJ databases">
        <authorList>
            <person name="Regsiter A."/>
            <person name="William W."/>
        </authorList>
    </citation>
    <scope>NUCLEOTIDE SEQUENCE [LARGE SCALE GENOMIC DNA]</scope>
    <source>
        <strain evidence="22">500-1</strain>
    </source>
</reference>
<dbReference type="InterPro" id="IPR036318">
    <property type="entry name" value="FAD-bd_PCMH-like_sf"/>
</dbReference>
<evidence type="ECO:0000256" key="17">
    <source>
        <dbReference type="ARBA" id="ARBA00031026"/>
    </source>
</evidence>
<dbReference type="EC" id="1.3.1.98" evidence="5 19"/>
<keyword evidence="9 19" id="KW-0285">Flavoprotein</keyword>
<protein>
    <recommendedName>
        <fullName evidence="6 19">UDP-N-acetylenolpyruvoylglucosamine reductase</fullName>
        <ecNumber evidence="5 19">1.3.1.98</ecNumber>
    </recommendedName>
    <alternativeName>
        <fullName evidence="17 19">UDP-N-acetylmuramate dehydrogenase</fullName>
    </alternativeName>
</protein>
<keyword evidence="7 19" id="KW-0963">Cytoplasm</keyword>
<dbReference type="InterPro" id="IPR016166">
    <property type="entry name" value="FAD-bd_PCMH"/>
</dbReference>
<dbReference type="GO" id="GO:0051301">
    <property type="term" value="P:cell division"/>
    <property type="evidence" value="ECO:0007669"/>
    <property type="project" value="UniProtKB-KW"/>
</dbReference>
<feature type="domain" description="FAD-binding PCMH-type" evidence="20">
    <location>
        <begin position="20"/>
        <end position="190"/>
    </location>
</feature>
<keyword evidence="22" id="KW-1185">Reference proteome</keyword>
<dbReference type="HAMAP" id="MF_00037">
    <property type="entry name" value="MurB"/>
    <property type="match status" value="1"/>
</dbReference>
<dbReference type="Pfam" id="PF01565">
    <property type="entry name" value="FAD_binding_4"/>
    <property type="match status" value="1"/>
</dbReference>
<evidence type="ECO:0000256" key="15">
    <source>
        <dbReference type="ARBA" id="ARBA00023306"/>
    </source>
</evidence>
<comment type="catalytic activity">
    <reaction evidence="18 19">
        <text>UDP-N-acetyl-alpha-D-muramate + NADP(+) = UDP-N-acetyl-3-O-(1-carboxyvinyl)-alpha-D-glucosamine + NADPH + H(+)</text>
        <dbReference type="Rhea" id="RHEA:12248"/>
        <dbReference type="ChEBI" id="CHEBI:15378"/>
        <dbReference type="ChEBI" id="CHEBI:57783"/>
        <dbReference type="ChEBI" id="CHEBI:58349"/>
        <dbReference type="ChEBI" id="CHEBI:68483"/>
        <dbReference type="ChEBI" id="CHEBI:70757"/>
        <dbReference type="EC" id="1.3.1.98"/>
    </reaction>
</comment>
<comment type="function">
    <text evidence="2 19">Cell wall formation.</text>
</comment>
<dbReference type="GO" id="GO:0008762">
    <property type="term" value="F:UDP-N-acetylmuramate dehydrogenase activity"/>
    <property type="evidence" value="ECO:0007669"/>
    <property type="project" value="UniProtKB-UniRule"/>
</dbReference>
<evidence type="ECO:0000313" key="22">
    <source>
        <dbReference type="Proteomes" id="UP000219215"/>
    </source>
</evidence>
<comment type="similarity">
    <text evidence="19">Belongs to the MurB family.</text>
</comment>